<dbReference type="SUPFAM" id="SSF47226">
    <property type="entry name" value="Histidine-containing phosphotransfer domain, HPT domain"/>
    <property type="match status" value="1"/>
</dbReference>
<dbReference type="InterPro" id="IPR005467">
    <property type="entry name" value="His_kinase_dom"/>
</dbReference>
<keyword evidence="17" id="KW-1185">Reference proteome</keyword>
<organism evidence="16 17">
    <name type="scientific">Magnetospirillum aberrantis SpK</name>
    <dbReference type="NCBI Taxonomy" id="908842"/>
    <lineage>
        <taxon>Bacteria</taxon>
        <taxon>Pseudomonadati</taxon>
        <taxon>Pseudomonadota</taxon>
        <taxon>Alphaproteobacteria</taxon>
        <taxon>Rhodospirillales</taxon>
        <taxon>Rhodospirillaceae</taxon>
        <taxon>Magnetospirillum</taxon>
    </lineage>
</organism>
<feature type="modified residue" description="4-aspartylphosphate" evidence="10">
    <location>
        <position position="705"/>
    </location>
</feature>
<feature type="domain" description="Response regulatory" evidence="13">
    <location>
        <begin position="656"/>
        <end position="772"/>
    </location>
</feature>
<dbReference type="InterPro" id="IPR004358">
    <property type="entry name" value="Sig_transdc_His_kin-like_C"/>
</dbReference>
<dbReference type="Proteomes" id="UP000480684">
    <property type="component" value="Unassembled WGS sequence"/>
</dbReference>
<sequence length="773" mass="84972">MNGIRERLLAAFQVEYREHLEVIRKLLDDLVRRTEGSGIAQLDETFRRAHSLKGAARAVDLLPVEQLAHRLETLFARVRGGQMRLDKELSAVVVHILDLVEDWVTAFVAGQTPPETAEAVALIEQWLEGERPPPPAHCAPAPPPALPSVPPMVTVPPELVAAVPAPPPSPPARSAQSEPPPAVEPPRGPVVAEETVRVRALHLDRLLRSSNELLTETMNQRTVTDSLLDMDRRLADMDRHWRRLRKLSVGWLREMADEAREGQFERQAEILEQQLRAVSRRARLSRRLQQRTGWSLRQLAADLQQEVRDARMVPAESVFAGFRKMVRDIARESGKLVEVQVTGLEVEADRMVLQGLKDPVMHLLRNALAHGVEAPEQRQDVGKPAGAVVSLGFAVTEGRLVVMVEDDGRGLDYAAIRAKAVEVGLFNADEAEELSRQTLVDLIFDPGFSTNRAVDDLSGRGMGLSVVREAVTMMNGTIEVLAREPAGTRFRISVPLSVSTQRLFLVGCQGHTYAVPTEGVDRLHRVPAEAVRTVEGKSVVYLGEQQVPLLSLAHLLALGETAVKVSRNVVPLLVLKNGDRRVAVAVDEFLSIREALVKDIGVPAAMGTMVAGGMLLEDGGVALVLNPFEIVETFRKSGSIRVLTTVEKPPERRAPVILVVDDSLTTRTLEKSILEAHGYGVRLAVDGIEALAKLRADHVDLVISDIQMPRLDGFGLLQAIKADQALKKLPVILVTSLEAREDRERGLALGADAYVVKRKFDQKELLETIGQIL</sequence>
<dbReference type="SUPFAM" id="SSF55874">
    <property type="entry name" value="ATPase domain of HSP90 chaperone/DNA topoisomerase II/histidine kinase"/>
    <property type="match status" value="1"/>
</dbReference>
<dbReference type="SMART" id="SM00260">
    <property type="entry name" value="CheW"/>
    <property type="match status" value="1"/>
</dbReference>
<proteinExistence type="predicted"/>
<evidence type="ECO:0000256" key="1">
    <source>
        <dbReference type="ARBA" id="ARBA00000085"/>
    </source>
</evidence>
<accession>A0A7C9US70</accession>
<dbReference type="SMART" id="SM00387">
    <property type="entry name" value="HATPase_c"/>
    <property type="match status" value="1"/>
</dbReference>
<dbReference type="InterPro" id="IPR001789">
    <property type="entry name" value="Sig_transdc_resp-reg_receiver"/>
</dbReference>
<evidence type="ECO:0000259" key="14">
    <source>
        <dbReference type="PROSITE" id="PS50851"/>
    </source>
</evidence>
<dbReference type="AlphaFoldDB" id="A0A7C9US70"/>
<dbReference type="Pfam" id="PF00072">
    <property type="entry name" value="Response_reg"/>
    <property type="match status" value="1"/>
</dbReference>
<dbReference type="Pfam" id="PF01627">
    <property type="entry name" value="Hpt"/>
    <property type="match status" value="1"/>
</dbReference>
<evidence type="ECO:0000256" key="10">
    <source>
        <dbReference type="PROSITE-ProRule" id="PRU00169"/>
    </source>
</evidence>
<dbReference type="InterPro" id="IPR003594">
    <property type="entry name" value="HATPase_dom"/>
</dbReference>
<feature type="region of interest" description="Disordered" evidence="11">
    <location>
        <begin position="164"/>
        <end position="189"/>
    </location>
</feature>
<dbReference type="InterPro" id="IPR036890">
    <property type="entry name" value="HATPase_C_sf"/>
</dbReference>
<evidence type="ECO:0000256" key="8">
    <source>
        <dbReference type="ARBA" id="ARBA00035100"/>
    </source>
</evidence>
<dbReference type="GO" id="GO:0000155">
    <property type="term" value="F:phosphorelay sensor kinase activity"/>
    <property type="evidence" value="ECO:0007669"/>
    <property type="project" value="UniProtKB-ARBA"/>
</dbReference>
<dbReference type="RefSeq" id="WP_163674886.1">
    <property type="nucleotide sequence ID" value="NZ_JAAIYP010000011.1"/>
</dbReference>
<evidence type="ECO:0000313" key="17">
    <source>
        <dbReference type="Proteomes" id="UP000480684"/>
    </source>
</evidence>
<keyword evidence="4 10" id="KW-0597">Phosphoprotein</keyword>
<evidence type="ECO:0000256" key="5">
    <source>
        <dbReference type="ARBA" id="ARBA00022679"/>
    </source>
</evidence>
<dbReference type="PROSITE" id="PS50851">
    <property type="entry name" value="CHEW"/>
    <property type="match status" value="1"/>
</dbReference>
<comment type="caution">
    <text evidence="16">The sequence shown here is derived from an EMBL/GenBank/DDBJ whole genome shotgun (WGS) entry which is preliminary data.</text>
</comment>
<evidence type="ECO:0000256" key="2">
    <source>
        <dbReference type="ARBA" id="ARBA00012438"/>
    </source>
</evidence>
<dbReference type="Gene3D" id="1.20.120.160">
    <property type="entry name" value="HPT domain"/>
    <property type="match status" value="1"/>
</dbReference>
<feature type="domain" description="Histidine kinase" evidence="12">
    <location>
        <begin position="296"/>
        <end position="498"/>
    </location>
</feature>
<evidence type="ECO:0000259" key="12">
    <source>
        <dbReference type="PROSITE" id="PS50109"/>
    </source>
</evidence>
<dbReference type="PROSITE" id="PS50109">
    <property type="entry name" value="HIS_KIN"/>
    <property type="match status" value="1"/>
</dbReference>
<dbReference type="Gene3D" id="2.30.30.40">
    <property type="entry name" value="SH3 Domains"/>
    <property type="match status" value="1"/>
</dbReference>
<feature type="modified residue" description="Phosphohistidine" evidence="9">
    <location>
        <position position="50"/>
    </location>
</feature>
<dbReference type="FunFam" id="3.30.565.10:FF:000016">
    <property type="entry name" value="Chemotaxis protein CheA, putative"/>
    <property type="match status" value="1"/>
</dbReference>
<dbReference type="Gene3D" id="3.30.565.10">
    <property type="entry name" value="Histidine kinase-like ATPase, C-terminal domain"/>
    <property type="match status" value="1"/>
</dbReference>
<dbReference type="InterPro" id="IPR036061">
    <property type="entry name" value="CheW-like_dom_sf"/>
</dbReference>
<evidence type="ECO:0000256" key="3">
    <source>
        <dbReference type="ARBA" id="ARBA00021495"/>
    </source>
</evidence>
<dbReference type="GO" id="GO:0006935">
    <property type="term" value="P:chemotaxis"/>
    <property type="evidence" value="ECO:0007669"/>
    <property type="project" value="InterPro"/>
</dbReference>
<dbReference type="EC" id="2.7.13.3" evidence="2"/>
<dbReference type="SMART" id="SM00073">
    <property type="entry name" value="HPT"/>
    <property type="match status" value="1"/>
</dbReference>
<dbReference type="InterPro" id="IPR008207">
    <property type="entry name" value="Sig_transdc_His_kin_Hpt_dom"/>
</dbReference>
<dbReference type="Gene3D" id="3.40.50.2300">
    <property type="match status" value="1"/>
</dbReference>
<evidence type="ECO:0000256" key="4">
    <source>
        <dbReference type="ARBA" id="ARBA00022553"/>
    </source>
</evidence>
<dbReference type="SUPFAM" id="SSF52172">
    <property type="entry name" value="CheY-like"/>
    <property type="match status" value="1"/>
</dbReference>
<dbReference type="InterPro" id="IPR011006">
    <property type="entry name" value="CheY-like_superfamily"/>
</dbReference>
<comment type="function">
    <text evidence="8">Involved in the transmission of sensory signals from the chemoreceptors to the flagellar motors. CheA is autophosphorylated; it can transfer its phosphate group to either CheB or CheY.</text>
</comment>
<dbReference type="PANTHER" id="PTHR43395">
    <property type="entry name" value="SENSOR HISTIDINE KINASE CHEA"/>
    <property type="match status" value="1"/>
</dbReference>
<evidence type="ECO:0000256" key="11">
    <source>
        <dbReference type="SAM" id="MobiDB-lite"/>
    </source>
</evidence>
<comment type="catalytic activity">
    <reaction evidence="1">
        <text>ATP + protein L-histidine = ADP + protein N-phospho-L-histidine.</text>
        <dbReference type="EC" id="2.7.13.3"/>
    </reaction>
</comment>
<keyword evidence="5" id="KW-0808">Transferase</keyword>
<feature type="domain" description="CheW-like" evidence="14">
    <location>
        <begin position="498"/>
        <end position="636"/>
    </location>
</feature>
<dbReference type="SMART" id="SM00448">
    <property type="entry name" value="REC"/>
    <property type="match status" value="1"/>
</dbReference>
<dbReference type="EMBL" id="JAAIYP010000011">
    <property type="protein sequence ID" value="NFV79108.1"/>
    <property type="molecule type" value="Genomic_DNA"/>
</dbReference>
<evidence type="ECO:0000256" key="6">
    <source>
        <dbReference type="ARBA" id="ARBA00022777"/>
    </source>
</evidence>
<name>A0A7C9US70_9PROT</name>
<reference evidence="16 17" key="1">
    <citation type="submission" date="2020-02" db="EMBL/GenBank/DDBJ databases">
        <authorList>
            <person name="Dziuba M."/>
            <person name="Kuznetsov B."/>
            <person name="Mardanov A."/>
            <person name="Ravin N."/>
            <person name="Grouzdev D."/>
        </authorList>
    </citation>
    <scope>NUCLEOTIDE SEQUENCE [LARGE SCALE GENOMIC DNA]</scope>
    <source>
        <strain evidence="16 17">SpK</strain>
    </source>
</reference>
<dbReference type="PRINTS" id="PR00344">
    <property type="entry name" value="BCTRLSENSOR"/>
</dbReference>
<dbReference type="InterPro" id="IPR036641">
    <property type="entry name" value="HPT_dom_sf"/>
</dbReference>
<keyword evidence="6" id="KW-0418">Kinase</keyword>
<dbReference type="PROSITE" id="PS50110">
    <property type="entry name" value="RESPONSE_REGULATORY"/>
    <property type="match status" value="1"/>
</dbReference>
<evidence type="ECO:0000256" key="9">
    <source>
        <dbReference type="PROSITE-ProRule" id="PRU00110"/>
    </source>
</evidence>
<gene>
    <name evidence="16" type="ORF">G4223_03135</name>
</gene>
<feature type="compositionally biased region" description="Pro residues" evidence="11">
    <location>
        <begin position="178"/>
        <end position="188"/>
    </location>
</feature>
<evidence type="ECO:0000256" key="7">
    <source>
        <dbReference type="ARBA" id="ARBA00023012"/>
    </source>
</evidence>
<protein>
    <recommendedName>
        <fullName evidence="3">Chemotaxis protein CheA</fullName>
        <ecNumber evidence="2">2.7.13.3</ecNumber>
    </recommendedName>
</protein>
<evidence type="ECO:0000313" key="16">
    <source>
        <dbReference type="EMBL" id="NFV79108.1"/>
    </source>
</evidence>
<keyword evidence="7" id="KW-0902">Two-component regulatory system</keyword>
<feature type="domain" description="HPt" evidence="15">
    <location>
        <begin position="1"/>
        <end position="107"/>
    </location>
</feature>
<dbReference type="InterPro" id="IPR002545">
    <property type="entry name" value="CheW-lke_dom"/>
</dbReference>
<dbReference type="SUPFAM" id="SSF50341">
    <property type="entry name" value="CheW-like"/>
    <property type="match status" value="1"/>
</dbReference>
<dbReference type="PROSITE" id="PS50894">
    <property type="entry name" value="HPT"/>
    <property type="match status" value="1"/>
</dbReference>
<dbReference type="Pfam" id="PF01584">
    <property type="entry name" value="CheW"/>
    <property type="match status" value="1"/>
</dbReference>
<evidence type="ECO:0000259" key="13">
    <source>
        <dbReference type="PROSITE" id="PS50110"/>
    </source>
</evidence>
<dbReference type="InterPro" id="IPR051315">
    <property type="entry name" value="Bact_Chemotaxis_CheA"/>
</dbReference>
<dbReference type="CDD" id="cd00088">
    <property type="entry name" value="HPT"/>
    <property type="match status" value="1"/>
</dbReference>
<dbReference type="PANTHER" id="PTHR43395:SF1">
    <property type="entry name" value="CHEMOTAXIS PROTEIN CHEA"/>
    <property type="match status" value="1"/>
</dbReference>
<dbReference type="Pfam" id="PF02518">
    <property type="entry name" value="HATPase_c"/>
    <property type="match status" value="1"/>
</dbReference>
<evidence type="ECO:0000259" key="15">
    <source>
        <dbReference type="PROSITE" id="PS50894"/>
    </source>
</evidence>